<keyword evidence="1" id="KW-0472">Membrane</keyword>
<accession>A0A939PF63</accession>
<reference evidence="2" key="1">
    <citation type="submission" date="2021-03" db="EMBL/GenBank/DDBJ databases">
        <authorList>
            <person name="Kanchanasin P."/>
            <person name="Saeng-In P."/>
            <person name="Phongsopitanun W."/>
            <person name="Yuki M."/>
            <person name="Kudo T."/>
            <person name="Ohkuma M."/>
            <person name="Tanasupawat S."/>
        </authorList>
    </citation>
    <scope>NUCLEOTIDE SEQUENCE</scope>
    <source>
        <strain evidence="2">GKU 128</strain>
    </source>
</reference>
<evidence type="ECO:0000256" key="1">
    <source>
        <dbReference type="SAM" id="Phobius"/>
    </source>
</evidence>
<sequence>MGSDTGRDPESFGLDQYWRRRVVALGGVIGTVGLVAWACTAGGGEDKKQQQPLKNAAAVGSSSPGVPSVPAATPTVTVTATAKVTQPATAAKKDGDACEPGAVVVNMTSSAETYTKGQMPQFQLTAVNTGGRACTFDVGAKSLDLRITSGSDRVWSRSQCDTGTGSSIQMLKRGIPFAGTVTWDRRRANGQCRGKRDTVRPGTYVAQVKADHVKVKKQVFRLR</sequence>
<keyword evidence="1" id="KW-1133">Transmembrane helix</keyword>
<organism evidence="2 3">
    <name type="scientific">Actinomadura barringtoniae</name>
    <dbReference type="NCBI Taxonomy" id="1427535"/>
    <lineage>
        <taxon>Bacteria</taxon>
        <taxon>Bacillati</taxon>
        <taxon>Actinomycetota</taxon>
        <taxon>Actinomycetes</taxon>
        <taxon>Streptosporangiales</taxon>
        <taxon>Thermomonosporaceae</taxon>
        <taxon>Actinomadura</taxon>
    </lineage>
</organism>
<dbReference type="EMBL" id="JAGEOJ010000013">
    <property type="protein sequence ID" value="MBO2451511.1"/>
    <property type="molecule type" value="Genomic_DNA"/>
</dbReference>
<dbReference type="AlphaFoldDB" id="A0A939PF63"/>
<dbReference type="Proteomes" id="UP000669179">
    <property type="component" value="Unassembled WGS sequence"/>
</dbReference>
<keyword evidence="1" id="KW-0812">Transmembrane</keyword>
<gene>
    <name evidence="2" type="ORF">J4573_30775</name>
</gene>
<keyword evidence="3" id="KW-1185">Reference proteome</keyword>
<evidence type="ECO:0000313" key="2">
    <source>
        <dbReference type="EMBL" id="MBO2451511.1"/>
    </source>
</evidence>
<name>A0A939PF63_9ACTN</name>
<feature type="transmembrane region" description="Helical" evidence="1">
    <location>
        <begin position="22"/>
        <end position="44"/>
    </location>
</feature>
<protein>
    <recommendedName>
        <fullName evidence="4">DUF4232 domain-containing protein</fullName>
    </recommendedName>
</protein>
<evidence type="ECO:0008006" key="4">
    <source>
        <dbReference type="Google" id="ProtNLM"/>
    </source>
</evidence>
<proteinExistence type="predicted"/>
<dbReference type="RefSeq" id="WP_208259399.1">
    <property type="nucleotide sequence ID" value="NZ_JAGEOJ010000013.1"/>
</dbReference>
<evidence type="ECO:0000313" key="3">
    <source>
        <dbReference type="Proteomes" id="UP000669179"/>
    </source>
</evidence>
<comment type="caution">
    <text evidence="2">The sequence shown here is derived from an EMBL/GenBank/DDBJ whole genome shotgun (WGS) entry which is preliminary data.</text>
</comment>